<dbReference type="STRING" id="151894.SAMN04488524_2192"/>
<keyword evidence="1" id="KW-1133">Transmembrane helix</keyword>
<dbReference type="AlphaFoldDB" id="A0A1W2BBQ9"/>
<feature type="transmembrane region" description="Helical" evidence="1">
    <location>
        <begin position="6"/>
        <end position="26"/>
    </location>
</feature>
<organism evidence="2 3">
    <name type="scientific">Pedobacter africanus</name>
    <dbReference type="NCBI Taxonomy" id="151894"/>
    <lineage>
        <taxon>Bacteria</taxon>
        <taxon>Pseudomonadati</taxon>
        <taxon>Bacteroidota</taxon>
        <taxon>Sphingobacteriia</taxon>
        <taxon>Sphingobacteriales</taxon>
        <taxon>Sphingobacteriaceae</taxon>
        <taxon>Pedobacter</taxon>
    </lineage>
</organism>
<protein>
    <recommendedName>
        <fullName evidence="4">DUF4157 domain-containing protein</fullName>
    </recommendedName>
</protein>
<gene>
    <name evidence="2" type="ORF">SAMN04488524_2192</name>
</gene>
<keyword evidence="3" id="KW-1185">Reference proteome</keyword>
<evidence type="ECO:0000256" key="1">
    <source>
        <dbReference type="SAM" id="Phobius"/>
    </source>
</evidence>
<feature type="transmembrane region" description="Helical" evidence="1">
    <location>
        <begin position="47"/>
        <end position="64"/>
    </location>
</feature>
<dbReference type="EMBL" id="FWXT01000001">
    <property type="protein sequence ID" value="SMC70142.1"/>
    <property type="molecule type" value="Genomic_DNA"/>
</dbReference>
<name>A0A1W2BBQ9_9SPHI</name>
<dbReference type="RefSeq" id="WP_084238346.1">
    <property type="nucleotide sequence ID" value="NZ_FWXT01000001.1"/>
</dbReference>
<evidence type="ECO:0000313" key="2">
    <source>
        <dbReference type="EMBL" id="SMC70142.1"/>
    </source>
</evidence>
<accession>A0A1W2BBQ9</accession>
<dbReference type="Proteomes" id="UP000192756">
    <property type="component" value="Unassembled WGS sequence"/>
</dbReference>
<evidence type="ECO:0008006" key="4">
    <source>
        <dbReference type="Google" id="ProtNLM"/>
    </source>
</evidence>
<evidence type="ECO:0000313" key="3">
    <source>
        <dbReference type="Proteomes" id="UP000192756"/>
    </source>
</evidence>
<sequence length="107" mass="13082">MRPWFIIVPKIPANAMALFPFILLKNKGQKADPVLINHERIHLRQQLELLVFPFYLLYLFNYLVNLIRYKNHYLAYFNIVFEKEAYACDHKPLYLRNRPFFAWLKYC</sequence>
<proteinExistence type="predicted"/>
<reference evidence="3" key="1">
    <citation type="submission" date="2017-04" db="EMBL/GenBank/DDBJ databases">
        <authorList>
            <person name="Varghese N."/>
            <person name="Submissions S."/>
        </authorList>
    </citation>
    <scope>NUCLEOTIDE SEQUENCE [LARGE SCALE GENOMIC DNA]</scope>
    <source>
        <strain evidence="3">DSM 12126</strain>
    </source>
</reference>
<keyword evidence="1" id="KW-0472">Membrane</keyword>
<keyword evidence="1" id="KW-0812">Transmembrane</keyword>